<organism evidence="1 2">
    <name type="scientific">Methylobacterium oryzae CBMB20</name>
    <dbReference type="NCBI Taxonomy" id="693986"/>
    <lineage>
        <taxon>Bacteria</taxon>
        <taxon>Pseudomonadati</taxon>
        <taxon>Pseudomonadota</taxon>
        <taxon>Alphaproteobacteria</taxon>
        <taxon>Hyphomicrobiales</taxon>
        <taxon>Methylobacteriaceae</taxon>
        <taxon>Methylobacterium</taxon>
    </lineage>
</organism>
<name>A0A089NYQ6_9HYPH</name>
<dbReference type="Proteomes" id="UP000029492">
    <property type="component" value="Chromosome"/>
</dbReference>
<gene>
    <name evidence="1" type="ORF">MOC_3915</name>
</gene>
<dbReference type="KEGG" id="mor:MOC_3915"/>
<proteinExistence type="predicted"/>
<dbReference type="EMBL" id="CP003811">
    <property type="protein sequence ID" value="AIQ91670.1"/>
    <property type="molecule type" value="Genomic_DNA"/>
</dbReference>
<dbReference type="HOGENOM" id="CLU_2807546_0_0_5"/>
<sequence length="67" mass="7205">MRDLLASVGLDPGLREAAGDDGAERLRYIHRSLVHTRAPEVRGNNGAAQPYAVRSASPAELSIPLRL</sequence>
<keyword evidence="2" id="KW-1185">Reference proteome</keyword>
<reference evidence="1 2" key="1">
    <citation type="journal article" date="2014" name="PLoS ONE">
        <title>Genome Information of Methylobacterium oryzae, a Plant-Probiotic Methylotroph in the Phyllosphere.</title>
        <authorList>
            <person name="Kwak M.J."/>
            <person name="Jeong H."/>
            <person name="Madhaiyan M."/>
            <person name="Lee Y."/>
            <person name="Sa T.M."/>
            <person name="Oh T.K."/>
            <person name="Kim J.F."/>
        </authorList>
    </citation>
    <scope>NUCLEOTIDE SEQUENCE [LARGE SCALE GENOMIC DNA]</scope>
    <source>
        <strain evidence="1 2">CBMB20</strain>
    </source>
</reference>
<evidence type="ECO:0000313" key="1">
    <source>
        <dbReference type="EMBL" id="AIQ91670.1"/>
    </source>
</evidence>
<evidence type="ECO:0000313" key="2">
    <source>
        <dbReference type="Proteomes" id="UP000029492"/>
    </source>
</evidence>
<dbReference type="STRING" id="693986.MOC_3915"/>
<dbReference type="AlphaFoldDB" id="A0A089NYQ6"/>
<accession>A0A089NYQ6</accession>
<protein>
    <submittedName>
        <fullName evidence="1">Protein of unassigned function</fullName>
    </submittedName>
</protein>